<accession>A0A1H0A9G0</accession>
<feature type="transmembrane region" description="Helical" evidence="2">
    <location>
        <begin position="149"/>
        <end position="167"/>
    </location>
</feature>
<dbReference type="OrthoDB" id="3752109at2"/>
<keyword evidence="4" id="KW-1185">Reference proteome</keyword>
<gene>
    <name evidence="3" type="ORF">SAMN04489726_5938</name>
</gene>
<feature type="transmembrane region" description="Helical" evidence="2">
    <location>
        <begin position="173"/>
        <end position="190"/>
    </location>
</feature>
<name>A0A1H0A9G0_ALLAB</name>
<keyword evidence="2" id="KW-0472">Membrane</keyword>
<sequence>MTATETRSDADTPPPAQEHRQHPPERLSGLRTPLIVAAVVGLLALFPLIKNPIFYFWDDSAAAFLPYWHEIGHQLLSGNWPVLRPDMWMGGNLAGEAQISLWNPVSLLNYALVALLPDLALAATVVKVEFLIVLALGVYFLAREYGAKEFAAAIVAISLPVSGYTLYVDASAWIAGLIGFAYLTHFWWSLRRFSRGLLNPIVPFLFGALAMTTGNPYGALGVIVVLLVIGVERLLIKDIKRFWQIVLVGGSVGLTGLVAFLPLLTGAAVTWRKPAGVFNNGFMVPGIGDLATMSSPTYLPRIEMFDPTFTTFPMTYLAWFILPLAPWLSFRAMRAGLRARFGLFLFGTIYLLMAIAPSDLWLFRWPARLTQYVFLPVLVLVAIALSVGLRTSQWRRRALGSAAIIFVGTYQAWATTPQNIEWHAAAFVLVSAGTAAAVWVVLKHRAKLLPPVLVTGTALVLLMQVLVMPHNGNITPWFFPTDVAELKERFADRYTGNTLQIAEIGPAIGRHGYSPDGAWRDLLFGNMYHVAGVKAQNSYTGIGFTTFAEELEMEYHGGTQPEAYQRLWQKQQANGGKTLADLMRLETVVVLNDYVPDFDPAKPPAGWSVRQTTHIVNVLHRNGKIDWPDGRLSYAAPGVRISEDRSTGFTGESVRYTGAGKVTFAMLAWPGWKATVDGKPVEVKQGPAGLLQLELPQAANGTLVLSYFPPGWGLGIPLLGVGLLVGVGFSVLTAVRARRERASA</sequence>
<dbReference type="Proteomes" id="UP000183376">
    <property type="component" value="Chromosome I"/>
</dbReference>
<feature type="region of interest" description="Disordered" evidence="1">
    <location>
        <begin position="1"/>
        <end position="26"/>
    </location>
</feature>
<dbReference type="EMBL" id="LT629701">
    <property type="protein sequence ID" value="SDN29864.1"/>
    <property type="molecule type" value="Genomic_DNA"/>
</dbReference>
<dbReference type="STRING" id="211114.SAMN04489726_5938"/>
<reference evidence="3 4" key="1">
    <citation type="submission" date="2016-10" db="EMBL/GenBank/DDBJ databases">
        <authorList>
            <person name="de Groot N.N."/>
        </authorList>
    </citation>
    <scope>NUCLEOTIDE SEQUENCE [LARGE SCALE GENOMIC DNA]</scope>
    <source>
        <strain evidence="3 4">DSM 44149</strain>
    </source>
</reference>
<feature type="transmembrane region" description="Helical" evidence="2">
    <location>
        <begin position="712"/>
        <end position="735"/>
    </location>
</feature>
<feature type="transmembrane region" description="Helical" evidence="2">
    <location>
        <begin position="309"/>
        <end position="329"/>
    </location>
</feature>
<feature type="transmembrane region" description="Helical" evidence="2">
    <location>
        <begin position="369"/>
        <end position="389"/>
    </location>
</feature>
<feature type="transmembrane region" description="Helical" evidence="2">
    <location>
        <begin position="398"/>
        <end position="416"/>
    </location>
</feature>
<feature type="transmembrane region" description="Helical" evidence="2">
    <location>
        <begin position="30"/>
        <end position="49"/>
    </location>
</feature>
<dbReference type="AlphaFoldDB" id="A0A1H0A9G0"/>
<feature type="transmembrane region" description="Helical" evidence="2">
    <location>
        <begin position="119"/>
        <end position="142"/>
    </location>
</feature>
<feature type="transmembrane region" description="Helical" evidence="2">
    <location>
        <begin position="219"/>
        <end position="236"/>
    </location>
</feature>
<feature type="transmembrane region" description="Helical" evidence="2">
    <location>
        <begin position="197"/>
        <end position="213"/>
    </location>
</feature>
<evidence type="ECO:0000313" key="4">
    <source>
        <dbReference type="Proteomes" id="UP000183376"/>
    </source>
</evidence>
<protein>
    <recommendedName>
        <fullName evidence="5">Membrane protein YfhO</fullName>
    </recommendedName>
</protein>
<evidence type="ECO:0008006" key="5">
    <source>
        <dbReference type="Google" id="ProtNLM"/>
    </source>
</evidence>
<evidence type="ECO:0000256" key="1">
    <source>
        <dbReference type="SAM" id="MobiDB-lite"/>
    </source>
</evidence>
<keyword evidence="2" id="KW-1133">Transmembrane helix</keyword>
<feature type="transmembrane region" description="Helical" evidence="2">
    <location>
        <begin position="341"/>
        <end position="363"/>
    </location>
</feature>
<proteinExistence type="predicted"/>
<feature type="transmembrane region" description="Helical" evidence="2">
    <location>
        <begin position="448"/>
        <end position="467"/>
    </location>
</feature>
<feature type="compositionally biased region" description="Basic and acidic residues" evidence="1">
    <location>
        <begin position="1"/>
        <end position="10"/>
    </location>
</feature>
<dbReference type="eggNOG" id="COG2246">
    <property type="taxonomic scope" value="Bacteria"/>
</dbReference>
<evidence type="ECO:0000256" key="2">
    <source>
        <dbReference type="SAM" id="Phobius"/>
    </source>
</evidence>
<feature type="transmembrane region" description="Helical" evidence="2">
    <location>
        <begin position="422"/>
        <end position="441"/>
    </location>
</feature>
<keyword evidence="2" id="KW-0812">Transmembrane</keyword>
<feature type="transmembrane region" description="Helical" evidence="2">
    <location>
        <begin position="243"/>
        <end position="264"/>
    </location>
</feature>
<evidence type="ECO:0000313" key="3">
    <source>
        <dbReference type="EMBL" id="SDN29864.1"/>
    </source>
</evidence>
<dbReference type="RefSeq" id="WP_052406995.1">
    <property type="nucleotide sequence ID" value="NZ_JOEF01000003.1"/>
</dbReference>
<organism evidence="3 4">
    <name type="scientific">Allokutzneria albata</name>
    <name type="common">Kibdelosporangium albatum</name>
    <dbReference type="NCBI Taxonomy" id="211114"/>
    <lineage>
        <taxon>Bacteria</taxon>
        <taxon>Bacillati</taxon>
        <taxon>Actinomycetota</taxon>
        <taxon>Actinomycetes</taxon>
        <taxon>Pseudonocardiales</taxon>
        <taxon>Pseudonocardiaceae</taxon>
        <taxon>Allokutzneria</taxon>
    </lineage>
</organism>